<evidence type="ECO:0000256" key="1">
    <source>
        <dbReference type="SAM" id="MobiDB-lite"/>
    </source>
</evidence>
<proteinExistence type="predicted"/>
<protein>
    <submittedName>
        <fullName evidence="2">Uncharacterized protein</fullName>
    </submittedName>
</protein>
<reference evidence="2" key="1">
    <citation type="submission" date="2022-06" db="EMBL/GenBank/DDBJ databases">
        <title>Aquibacillus sp. a new bacterium isolated from soil saline samples.</title>
        <authorList>
            <person name="Galisteo C."/>
            <person name="De La Haba R."/>
            <person name="Sanchez-Porro C."/>
            <person name="Ventosa A."/>
        </authorList>
    </citation>
    <scope>NUCLEOTIDE SEQUENCE</scope>
    <source>
        <strain evidence="2">JCM 12387</strain>
    </source>
</reference>
<evidence type="ECO:0000313" key="2">
    <source>
        <dbReference type="EMBL" id="MDC3421444.1"/>
    </source>
</evidence>
<dbReference type="RefSeq" id="WP_272480010.1">
    <property type="nucleotide sequence ID" value="NZ_JAMQJZ010000011.1"/>
</dbReference>
<dbReference type="AlphaFoldDB" id="A0A9X3WQD1"/>
<evidence type="ECO:0000313" key="3">
    <source>
        <dbReference type="Proteomes" id="UP001145072"/>
    </source>
</evidence>
<organism evidence="2 3">
    <name type="scientific">Aquibacillus koreensis</name>
    <dbReference type="NCBI Taxonomy" id="279446"/>
    <lineage>
        <taxon>Bacteria</taxon>
        <taxon>Bacillati</taxon>
        <taxon>Bacillota</taxon>
        <taxon>Bacilli</taxon>
        <taxon>Bacillales</taxon>
        <taxon>Bacillaceae</taxon>
        <taxon>Aquibacillus</taxon>
    </lineage>
</organism>
<feature type="region of interest" description="Disordered" evidence="1">
    <location>
        <begin position="1"/>
        <end position="27"/>
    </location>
</feature>
<dbReference type="Proteomes" id="UP001145072">
    <property type="component" value="Unassembled WGS sequence"/>
</dbReference>
<name>A0A9X3WQD1_9BACI</name>
<gene>
    <name evidence="2" type="ORF">NC661_13790</name>
</gene>
<dbReference type="EMBL" id="JAMQJZ010000011">
    <property type="protein sequence ID" value="MDC3421444.1"/>
    <property type="molecule type" value="Genomic_DNA"/>
</dbReference>
<feature type="compositionally biased region" description="Basic and acidic residues" evidence="1">
    <location>
        <begin position="17"/>
        <end position="27"/>
    </location>
</feature>
<sequence length="62" mass="7115">IQSQNHAWIRTSSASESHSESESCLDSDIKCERKPFRVRIMLGFGHQVRAKAIQSQNHAWPH</sequence>
<feature type="non-terminal residue" evidence="2">
    <location>
        <position position="1"/>
    </location>
</feature>
<keyword evidence="3" id="KW-1185">Reference proteome</keyword>
<comment type="caution">
    <text evidence="2">The sequence shown here is derived from an EMBL/GenBank/DDBJ whole genome shotgun (WGS) entry which is preliminary data.</text>
</comment>
<accession>A0A9X3WQD1</accession>